<dbReference type="CDD" id="cd20341">
    <property type="entry name" value="BRcat_RBR_RNF14"/>
    <property type="match status" value="1"/>
</dbReference>
<evidence type="ECO:0000259" key="13">
    <source>
        <dbReference type="PROSITE" id="PS50908"/>
    </source>
</evidence>
<dbReference type="Gene3D" id="2.20.25.20">
    <property type="match status" value="1"/>
</dbReference>
<dbReference type="AlphaFoldDB" id="A0AA39L1L0"/>
<dbReference type="SUPFAM" id="SSF54495">
    <property type="entry name" value="UBC-like"/>
    <property type="match status" value="1"/>
</dbReference>
<dbReference type="Proteomes" id="UP001168972">
    <property type="component" value="Unassembled WGS sequence"/>
</dbReference>
<dbReference type="Gene3D" id="3.10.110.10">
    <property type="entry name" value="Ubiquitin Conjugating Enzyme"/>
    <property type="match status" value="1"/>
</dbReference>
<dbReference type="CDD" id="cd20354">
    <property type="entry name" value="Rcat_RBR_RNF14"/>
    <property type="match status" value="1"/>
</dbReference>
<dbReference type="InterPro" id="IPR002867">
    <property type="entry name" value="IBR_dom"/>
</dbReference>
<dbReference type="PROSITE" id="PS50908">
    <property type="entry name" value="RWD"/>
    <property type="match status" value="1"/>
</dbReference>
<dbReference type="Pfam" id="PF22191">
    <property type="entry name" value="IBR_1"/>
    <property type="match status" value="1"/>
</dbReference>
<dbReference type="PROSITE" id="PS50089">
    <property type="entry name" value="ZF_RING_2"/>
    <property type="match status" value="1"/>
</dbReference>
<evidence type="ECO:0000256" key="5">
    <source>
        <dbReference type="ARBA" id="ARBA00022723"/>
    </source>
</evidence>
<proteinExistence type="inferred from homology"/>
<name>A0AA39L1L0_MICHY</name>
<gene>
    <name evidence="15" type="ORF">PV327_003831</name>
</gene>
<dbReference type="EMBL" id="JAQQBR010000002">
    <property type="protein sequence ID" value="KAK0181557.1"/>
    <property type="molecule type" value="Genomic_DNA"/>
</dbReference>
<dbReference type="FunFam" id="3.30.40.10:FF:000137">
    <property type="entry name" value="RanBP-type and C3HC4-type zinc finger-containing protein 1"/>
    <property type="match status" value="1"/>
</dbReference>
<keyword evidence="9" id="KW-0862">Zinc</keyword>
<evidence type="ECO:0000313" key="15">
    <source>
        <dbReference type="EMBL" id="KAK0181557.1"/>
    </source>
</evidence>
<keyword evidence="8" id="KW-0833">Ubl conjugation pathway</keyword>
<dbReference type="CDD" id="cd23820">
    <property type="entry name" value="RWD_RNF14"/>
    <property type="match status" value="1"/>
</dbReference>
<organism evidence="15 16">
    <name type="scientific">Microctonus hyperodae</name>
    <name type="common">Parasitoid wasp</name>
    <dbReference type="NCBI Taxonomy" id="165561"/>
    <lineage>
        <taxon>Eukaryota</taxon>
        <taxon>Metazoa</taxon>
        <taxon>Ecdysozoa</taxon>
        <taxon>Arthropoda</taxon>
        <taxon>Hexapoda</taxon>
        <taxon>Insecta</taxon>
        <taxon>Pterygota</taxon>
        <taxon>Neoptera</taxon>
        <taxon>Endopterygota</taxon>
        <taxon>Hymenoptera</taxon>
        <taxon>Apocrita</taxon>
        <taxon>Ichneumonoidea</taxon>
        <taxon>Braconidae</taxon>
        <taxon>Euphorinae</taxon>
        <taxon>Microctonus</taxon>
    </lineage>
</organism>
<dbReference type="GO" id="GO:0061630">
    <property type="term" value="F:ubiquitin protein ligase activity"/>
    <property type="evidence" value="ECO:0007669"/>
    <property type="project" value="UniProtKB-EC"/>
</dbReference>
<reference evidence="15" key="1">
    <citation type="journal article" date="2023" name="bioRxiv">
        <title>Scaffold-level genome assemblies of two parasitoid biocontrol wasps reveal the parthenogenesis mechanism and an associated novel virus.</title>
        <authorList>
            <person name="Inwood S."/>
            <person name="Skelly J."/>
            <person name="Guhlin J."/>
            <person name="Harrop T."/>
            <person name="Goldson S."/>
            <person name="Dearden P."/>
        </authorList>
    </citation>
    <scope>NUCLEOTIDE SEQUENCE</scope>
    <source>
        <strain evidence="15">Lincoln</strain>
        <tissue evidence="15">Whole body</tissue>
    </source>
</reference>
<accession>A0AA39L1L0</accession>
<keyword evidence="7 11" id="KW-0863">Zinc-finger</keyword>
<keyword evidence="16" id="KW-1185">Reference proteome</keyword>
<dbReference type="GO" id="GO:0008270">
    <property type="term" value="F:zinc ion binding"/>
    <property type="evidence" value="ECO:0007669"/>
    <property type="project" value="UniProtKB-KW"/>
</dbReference>
<evidence type="ECO:0000256" key="8">
    <source>
        <dbReference type="ARBA" id="ARBA00022786"/>
    </source>
</evidence>
<dbReference type="PROSITE" id="PS51873">
    <property type="entry name" value="TRIAD"/>
    <property type="match status" value="1"/>
</dbReference>
<feature type="domain" description="RING-type" evidence="12">
    <location>
        <begin position="246"/>
        <end position="295"/>
    </location>
</feature>
<dbReference type="InterPro" id="IPR006575">
    <property type="entry name" value="RWD_dom"/>
</dbReference>
<comment type="catalytic activity">
    <reaction evidence="1">
        <text>[E2 ubiquitin-conjugating enzyme]-S-ubiquitinyl-L-cysteine + [acceptor protein]-L-lysine = [E2 ubiquitin-conjugating enzyme]-L-cysteine + [acceptor protein]-N(6)-ubiquitinyl-L-lysine.</text>
        <dbReference type="EC" id="2.3.2.31"/>
    </reaction>
</comment>
<evidence type="ECO:0000256" key="6">
    <source>
        <dbReference type="ARBA" id="ARBA00022737"/>
    </source>
</evidence>
<dbReference type="SMART" id="SM00591">
    <property type="entry name" value="RWD"/>
    <property type="match status" value="1"/>
</dbReference>
<dbReference type="InterPro" id="IPR001841">
    <property type="entry name" value="Znf_RING"/>
</dbReference>
<protein>
    <recommendedName>
        <fullName evidence="3">RBR-type E3 ubiquitin transferase</fullName>
        <ecNumber evidence="3">2.3.2.31</ecNumber>
    </recommendedName>
</protein>
<dbReference type="InterPro" id="IPR017907">
    <property type="entry name" value="Znf_RING_CS"/>
</dbReference>
<evidence type="ECO:0000259" key="12">
    <source>
        <dbReference type="PROSITE" id="PS50089"/>
    </source>
</evidence>
<sequence length="522" mass="60678">MATEQQRDEIVALESIFNNEEFSYSENNGQYYYTLKIFISLPTDYFFTYKDTRNPNEPVEKVSISHLPPLSLFITLPNDYPSISPPEFTLCCSWLRYYLVKMLCKKLDDLWSDNRGQEILYIWAAFLKNEILEFLSIENGLNIEYAYTCYKIRLEKNQDCNVQSNSSKSCLSVQIADNSCMGAMKNKKYLSKQKVSYKKNPRNKMKDTRDPRAIIDRPMNQNPVQMLNDYNEKRTEIEFKKNFYTCKICFADKSGESCTQFKPCLHVFCKECISGYFEVKIKDGAVQNINCPEEKCTSEALNGQIKDLVSPELFSKYDSTLLSATLATMLDIVHCPRRQCQYPVSKEPNEKMARCPACSYVFCLLCRMVYHGIEPCKLSSASKQELVNTYSEASEEVKLQLEKRYGKQQLTILVQNTMSENWIHNNSHNCPQCNAAIEKSDGCNKMTCGRCNTFFCWTCGVRLDHKNPYLHYRSPDSKCFNKLYLGLVDEEDDDYDDEDEAFFDYVYYSDSDDEDFLIDHGH</sequence>
<evidence type="ECO:0000256" key="4">
    <source>
        <dbReference type="ARBA" id="ARBA00022679"/>
    </source>
</evidence>
<dbReference type="EC" id="2.3.2.31" evidence="3"/>
<evidence type="ECO:0000256" key="3">
    <source>
        <dbReference type="ARBA" id="ARBA00012251"/>
    </source>
</evidence>
<dbReference type="InterPro" id="IPR013083">
    <property type="entry name" value="Znf_RING/FYVE/PHD"/>
</dbReference>
<evidence type="ECO:0000256" key="9">
    <source>
        <dbReference type="ARBA" id="ARBA00022833"/>
    </source>
</evidence>
<dbReference type="PANTHER" id="PTHR11685">
    <property type="entry name" value="RBR FAMILY RING FINGER AND IBR DOMAIN-CONTAINING"/>
    <property type="match status" value="1"/>
</dbReference>
<evidence type="ECO:0000256" key="2">
    <source>
        <dbReference type="ARBA" id="ARBA00004906"/>
    </source>
</evidence>
<dbReference type="SMART" id="SM00647">
    <property type="entry name" value="IBR"/>
    <property type="match status" value="2"/>
</dbReference>
<dbReference type="CDD" id="cd16628">
    <property type="entry name" value="RING-HC_RBR_RNF14"/>
    <property type="match status" value="1"/>
</dbReference>
<evidence type="ECO:0000256" key="11">
    <source>
        <dbReference type="PROSITE-ProRule" id="PRU00175"/>
    </source>
</evidence>
<reference evidence="15" key="2">
    <citation type="submission" date="2023-03" db="EMBL/GenBank/DDBJ databases">
        <authorList>
            <person name="Inwood S.N."/>
            <person name="Skelly J.G."/>
            <person name="Guhlin J."/>
            <person name="Harrop T.W.R."/>
            <person name="Goldson S.G."/>
            <person name="Dearden P.K."/>
        </authorList>
    </citation>
    <scope>NUCLEOTIDE SEQUENCE</scope>
    <source>
        <strain evidence="15">Lincoln</strain>
        <tissue evidence="15">Whole body</tissue>
    </source>
</reference>
<keyword evidence="4" id="KW-0808">Transferase</keyword>
<dbReference type="SUPFAM" id="SSF57850">
    <property type="entry name" value="RING/U-box"/>
    <property type="match status" value="3"/>
</dbReference>
<evidence type="ECO:0000256" key="7">
    <source>
        <dbReference type="ARBA" id="ARBA00022771"/>
    </source>
</evidence>
<dbReference type="Pfam" id="PF05773">
    <property type="entry name" value="RWD"/>
    <property type="match status" value="1"/>
</dbReference>
<feature type="domain" description="RWD" evidence="13">
    <location>
        <begin position="8"/>
        <end position="134"/>
    </location>
</feature>
<comment type="caution">
    <text evidence="15">The sequence shown here is derived from an EMBL/GenBank/DDBJ whole genome shotgun (WGS) entry which is preliminary data.</text>
</comment>
<dbReference type="InterPro" id="IPR031128">
    <property type="entry name" value="RNF14_RING-HC_Zfn"/>
</dbReference>
<evidence type="ECO:0000256" key="1">
    <source>
        <dbReference type="ARBA" id="ARBA00001798"/>
    </source>
</evidence>
<dbReference type="InterPro" id="IPR016135">
    <property type="entry name" value="UBQ-conjugating_enzyme/RWD"/>
</dbReference>
<dbReference type="GO" id="GO:0016567">
    <property type="term" value="P:protein ubiquitination"/>
    <property type="evidence" value="ECO:0007669"/>
    <property type="project" value="InterPro"/>
</dbReference>
<dbReference type="Pfam" id="PF01485">
    <property type="entry name" value="IBR"/>
    <property type="match status" value="1"/>
</dbReference>
<evidence type="ECO:0000256" key="10">
    <source>
        <dbReference type="ARBA" id="ARBA00044508"/>
    </source>
</evidence>
<comment type="pathway">
    <text evidence="2">Protein modification; protein ubiquitination.</text>
</comment>
<keyword evidence="5" id="KW-0479">Metal-binding</keyword>
<dbReference type="Gene3D" id="3.30.40.10">
    <property type="entry name" value="Zinc/RING finger domain, C3HC4 (zinc finger)"/>
    <property type="match status" value="1"/>
</dbReference>
<feature type="domain" description="RING-type" evidence="14">
    <location>
        <begin position="242"/>
        <end position="483"/>
    </location>
</feature>
<comment type="similarity">
    <text evidence="10">Belongs to the RBR family. RNF14 subfamily.</text>
</comment>
<dbReference type="Gene3D" id="1.20.120.1750">
    <property type="match status" value="1"/>
</dbReference>
<dbReference type="PROSITE" id="PS00518">
    <property type="entry name" value="ZF_RING_1"/>
    <property type="match status" value="1"/>
</dbReference>
<dbReference type="InterPro" id="IPR044066">
    <property type="entry name" value="TRIAD_supradom"/>
</dbReference>
<dbReference type="InterPro" id="IPR047548">
    <property type="entry name" value="Rcat_RBR_RNF14"/>
</dbReference>
<dbReference type="InterPro" id="IPR031127">
    <property type="entry name" value="E3_UB_ligase_RBR"/>
</dbReference>
<evidence type="ECO:0000313" key="16">
    <source>
        <dbReference type="Proteomes" id="UP001168972"/>
    </source>
</evidence>
<evidence type="ECO:0000259" key="14">
    <source>
        <dbReference type="PROSITE" id="PS51873"/>
    </source>
</evidence>
<keyword evidence="6" id="KW-0677">Repeat</keyword>